<evidence type="ECO:0000256" key="1">
    <source>
        <dbReference type="ARBA" id="ARBA00022448"/>
    </source>
</evidence>
<feature type="transmembrane region" description="Helical" evidence="7">
    <location>
        <begin position="67"/>
        <end position="89"/>
    </location>
</feature>
<dbReference type="EC" id="2.7.1.-" evidence="10"/>
<dbReference type="GO" id="GO:0009401">
    <property type="term" value="P:phosphoenolpyruvate-dependent sugar phosphotransferase system"/>
    <property type="evidence" value="ECO:0007669"/>
    <property type="project" value="UniProtKB-KW"/>
</dbReference>
<feature type="domain" description="PTS EIIC type-1" evidence="9">
    <location>
        <begin position="1"/>
        <end position="101"/>
    </location>
</feature>
<keyword evidence="5" id="KW-0418">Kinase</keyword>
<dbReference type="CDD" id="cd00212">
    <property type="entry name" value="PTS_IIB_glc"/>
    <property type="match status" value="1"/>
</dbReference>
<dbReference type="InterPro" id="IPR018113">
    <property type="entry name" value="PTrfase_EIIB_Cys"/>
</dbReference>
<keyword evidence="4" id="KW-0598">Phosphotransferase system</keyword>
<dbReference type="PROSITE" id="PS51103">
    <property type="entry name" value="PTS_EIIC_TYPE_1"/>
    <property type="match status" value="1"/>
</dbReference>
<evidence type="ECO:0000256" key="7">
    <source>
        <dbReference type="SAM" id="Phobius"/>
    </source>
</evidence>
<evidence type="ECO:0000259" key="8">
    <source>
        <dbReference type="PROSITE" id="PS51098"/>
    </source>
</evidence>
<dbReference type="AlphaFoldDB" id="A0A9D2JGK9"/>
<proteinExistence type="predicted"/>
<feature type="active site" description="Phosphocysteine intermediate; for EIIB activity" evidence="6">
    <location>
        <position position="155"/>
    </location>
</feature>
<dbReference type="SUPFAM" id="SSF55604">
    <property type="entry name" value="Glucose permease domain IIB"/>
    <property type="match status" value="1"/>
</dbReference>
<feature type="transmembrane region" description="Helical" evidence="7">
    <location>
        <begin position="36"/>
        <end position="55"/>
    </location>
</feature>
<gene>
    <name evidence="10" type="ORF">H9810_08800</name>
</gene>
<evidence type="ECO:0000256" key="2">
    <source>
        <dbReference type="ARBA" id="ARBA00022597"/>
    </source>
</evidence>
<dbReference type="PROSITE" id="PS51098">
    <property type="entry name" value="PTS_EIIB_TYPE_1"/>
    <property type="match status" value="1"/>
</dbReference>
<dbReference type="PANTHER" id="PTHR30009">
    <property type="entry name" value="CYTOCHROME C-TYPE SYNTHESIS PROTEIN AND PTS TRANSMEMBRANE COMPONENT"/>
    <property type="match status" value="1"/>
</dbReference>
<dbReference type="InterPro" id="IPR013013">
    <property type="entry name" value="PTS_EIIC_1"/>
</dbReference>
<feature type="domain" description="PTS EIIB type-1" evidence="8">
    <location>
        <begin position="133"/>
        <end position="213"/>
    </location>
</feature>
<organism evidence="10 11">
    <name type="scientific">Candidatus Gemmiger excrementavium</name>
    <dbReference type="NCBI Taxonomy" id="2838608"/>
    <lineage>
        <taxon>Bacteria</taxon>
        <taxon>Bacillati</taxon>
        <taxon>Bacillota</taxon>
        <taxon>Clostridia</taxon>
        <taxon>Eubacteriales</taxon>
        <taxon>Gemmiger</taxon>
    </lineage>
</organism>
<keyword evidence="2" id="KW-0762">Sugar transport</keyword>
<reference evidence="10" key="1">
    <citation type="journal article" date="2021" name="PeerJ">
        <title>Extensive microbial diversity within the chicken gut microbiome revealed by metagenomics and culture.</title>
        <authorList>
            <person name="Gilroy R."/>
            <person name="Ravi A."/>
            <person name="Getino M."/>
            <person name="Pursley I."/>
            <person name="Horton D.L."/>
            <person name="Alikhan N.F."/>
            <person name="Baker D."/>
            <person name="Gharbi K."/>
            <person name="Hall N."/>
            <person name="Watson M."/>
            <person name="Adriaenssens E.M."/>
            <person name="Foster-Nyarko E."/>
            <person name="Jarju S."/>
            <person name="Secka A."/>
            <person name="Antonio M."/>
            <person name="Oren A."/>
            <person name="Chaudhuri R.R."/>
            <person name="La Ragione R."/>
            <person name="Hildebrand F."/>
            <person name="Pallen M.J."/>
        </authorList>
    </citation>
    <scope>NUCLEOTIDE SEQUENCE</scope>
    <source>
        <strain evidence="10">3436</strain>
    </source>
</reference>
<evidence type="ECO:0000256" key="3">
    <source>
        <dbReference type="ARBA" id="ARBA00022679"/>
    </source>
</evidence>
<dbReference type="InterPro" id="IPR050429">
    <property type="entry name" value="PTS_Glucose_EIICBA"/>
</dbReference>
<dbReference type="InterPro" id="IPR001996">
    <property type="entry name" value="PTS_IIB_1"/>
</dbReference>
<keyword evidence="3 10" id="KW-0808">Transferase</keyword>
<dbReference type="PROSITE" id="PS01035">
    <property type="entry name" value="PTS_EIIB_TYPE_1_CYS"/>
    <property type="match status" value="1"/>
</dbReference>
<comment type="caution">
    <text evidence="10">The sequence shown here is derived from an EMBL/GenBank/DDBJ whole genome shotgun (WGS) entry which is preliminary data.</text>
</comment>
<dbReference type="GO" id="GO:0008982">
    <property type="term" value="F:protein-N(PI)-phosphohistidine-sugar phosphotransferase activity"/>
    <property type="evidence" value="ECO:0007669"/>
    <property type="project" value="InterPro"/>
</dbReference>
<sequence length="213" mass="23121">TACLVGVTEPLEFSFLFAAPVLWVVYSVMDGLFQTVVYLLDVHVCATNGIIDFLILNLPAGIGRTHWPMYVLVGLVEIVVMYFLFYVLITKLNLKTPGREDGDEVIDLAANAAEVKKQIKAGGKAASKKEADAEAARRIIEGLGGADNIVNATNCMTRLRVEVKDPTLVKDKEWFKPTGSAGLVTKGVTIQIIYGPRAGHMVSIVNDALGRDE</sequence>
<dbReference type="EMBL" id="DXBO01000128">
    <property type="protein sequence ID" value="HIZ48803.1"/>
    <property type="molecule type" value="Genomic_DNA"/>
</dbReference>
<dbReference type="PANTHER" id="PTHR30009:SF24">
    <property type="entry name" value="PTS SYSTEM, IIBC COMPONENT"/>
    <property type="match status" value="1"/>
</dbReference>
<evidence type="ECO:0000313" key="11">
    <source>
        <dbReference type="Proteomes" id="UP000824031"/>
    </source>
</evidence>
<dbReference type="GO" id="GO:0005886">
    <property type="term" value="C:plasma membrane"/>
    <property type="evidence" value="ECO:0007669"/>
    <property type="project" value="TreeGrafter"/>
</dbReference>
<keyword evidence="7" id="KW-1133">Transmembrane helix</keyword>
<dbReference type="Gene3D" id="3.30.1360.60">
    <property type="entry name" value="Glucose permease domain IIB"/>
    <property type="match status" value="1"/>
</dbReference>
<keyword evidence="7" id="KW-0812">Transmembrane</keyword>
<dbReference type="NCBIfam" id="TIGR00826">
    <property type="entry name" value="EIIB_glc"/>
    <property type="match status" value="1"/>
</dbReference>
<name>A0A9D2JGK9_9FIRM</name>
<evidence type="ECO:0000256" key="4">
    <source>
        <dbReference type="ARBA" id="ARBA00022683"/>
    </source>
</evidence>
<evidence type="ECO:0000256" key="5">
    <source>
        <dbReference type="ARBA" id="ARBA00022777"/>
    </source>
</evidence>
<dbReference type="Pfam" id="PF00367">
    <property type="entry name" value="PTS_EIIB"/>
    <property type="match status" value="1"/>
</dbReference>
<evidence type="ECO:0000256" key="6">
    <source>
        <dbReference type="PROSITE-ProRule" id="PRU00421"/>
    </source>
</evidence>
<dbReference type="Proteomes" id="UP000824031">
    <property type="component" value="Unassembled WGS sequence"/>
</dbReference>
<keyword evidence="1" id="KW-0813">Transport</keyword>
<keyword evidence="7" id="KW-0472">Membrane</keyword>
<evidence type="ECO:0000259" key="9">
    <source>
        <dbReference type="PROSITE" id="PS51103"/>
    </source>
</evidence>
<dbReference type="InterPro" id="IPR036878">
    <property type="entry name" value="Glu_permease_IIB"/>
</dbReference>
<protein>
    <submittedName>
        <fullName evidence="10">Glucose PTS transporter subunit EIIB</fullName>
        <ecNumber evidence="10">2.7.1.-</ecNumber>
    </submittedName>
</protein>
<dbReference type="GO" id="GO:0016301">
    <property type="term" value="F:kinase activity"/>
    <property type="evidence" value="ECO:0007669"/>
    <property type="project" value="UniProtKB-KW"/>
</dbReference>
<feature type="transmembrane region" description="Helical" evidence="7">
    <location>
        <begin position="13"/>
        <end position="29"/>
    </location>
</feature>
<evidence type="ECO:0000313" key="10">
    <source>
        <dbReference type="EMBL" id="HIZ48803.1"/>
    </source>
</evidence>
<feature type="non-terminal residue" evidence="10">
    <location>
        <position position="1"/>
    </location>
</feature>
<reference evidence="10" key="2">
    <citation type="submission" date="2021-04" db="EMBL/GenBank/DDBJ databases">
        <authorList>
            <person name="Gilroy R."/>
        </authorList>
    </citation>
    <scope>NUCLEOTIDE SEQUENCE</scope>
    <source>
        <strain evidence="10">3436</strain>
    </source>
</reference>
<accession>A0A9D2JGK9</accession>
<dbReference type="GO" id="GO:0090563">
    <property type="term" value="F:protein-phosphocysteine-sugar phosphotransferase activity"/>
    <property type="evidence" value="ECO:0007669"/>
    <property type="project" value="TreeGrafter"/>
</dbReference>